<sequence>MIGFKNLHQGEELLLLGNVWNVQSARVLEKAGYKALATSSSGIAISLGYEDGEQMSFEEYFYIIKRIKSSISIPLSVDLEAGYGSTPEMIVSNIIRLLEIGVVGINLEDSYVIDGERQLLNRNVFFEKISNILSMLKERRMEIFINVRTDPFLLGMENALDETLKRIEMLDKLNIDGIFIPGITDEEDIKTVVKATLLPINVMSLPDLPDFETLKTWGVKRITSGSFLNRYIYQELEKMSHTIINAKSFTAIFI</sequence>
<protein>
    <submittedName>
        <fullName evidence="1">Isocitrate lyase/phosphoenolpyruvate mutase family protein</fullName>
    </submittedName>
</protein>
<name>A0A3D9C5H7_9FLAO</name>
<dbReference type="GO" id="GO:0016829">
    <property type="term" value="F:lyase activity"/>
    <property type="evidence" value="ECO:0007669"/>
    <property type="project" value="UniProtKB-KW"/>
</dbReference>
<keyword evidence="1" id="KW-0456">Lyase</keyword>
<gene>
    <name evidence="1" type="ORF">DRF65_18705</name>
</gene>
<keyword evidence="1" id="KW-0670">Pyruvate</keyword>
<dbReference type="RefSeq" id="WP_115972269.1">
    <property type="nucleotide sequence ID" value="NZ_QNVT01000020.1"/>
</dbReference>
<dbReference type="InterPro" id="IPR015813">
    <property type="entry name" value="Pyrv/PenolPyrv_kinase-like_dom"/>
</dbReference>
<dbReference type="PANTHER" id="PTHR42905:SF16">
    <property type="entry name" value="CARBOXYPHOSPHONOENOLPYRUVATE PHOSPHONOMUTASE-LIKE PROTEIN (AFU_ORTHOLOGUE AFUA_5G07230)"/>
    <property type="match status" value="1"/>
</dbReference>
<dbReference type="InterPro" id="IPR040442">
    <property type="entry name" value="Pyrv_kinase-like_dom_sf"/>
</dbReference>
<dbReference type="CDD" id="cd00377">
    <property type="entry name" value="ICL_PEPM"/>
    <property type="match status" value="1"/>
</dbReference>
<dbReference type="InterPro" id="IPR039556">
    <property type="entry name" value="ICL/PEPM"/>
</dbReference>
<keyword evidence="2" id="KW-1185">Reference proteome</keyword>
<reference evidence="2" key="1">
    <citation type="submission" date="2018-06" db="EMBL/GenBank/DDBJ databases">
        <authorList>
            <person name="Lum Nde A."/>
            <person name="Hugo C."/>
        </authorList>
    </citation>
    <scope>NUCLEOTIDE SEQUENCE [LARGE SCALE GENOMIC DNA]</scope>
    <source>
        <strain evidence="2">1_F178</strain>
    </source>
</reference>
<proteinExistence type="predicted"/>
<organism evidence="1 2">
    <name type="scientific">Chryseobacterium pennae</name>
    <dbReference type="NCBI Taxonomy" id="2258962"/>
    <lineage>
        <taxon>Bacteria</taxon>
        <taxon>Pseudomonadati</taxon>
        <taxon>Bacteroidota</taxon>
        <taxon>Flavobacteriia</taxon>
        <taxon>Flavobacteriales</taxon>
        <taxon>Weeksellaceae</taxon>
        <taxon>Chryseobacterium group</taxon>
        <taxon>Chryseobacterium</taxon>
    </lineage>
</organism>
<evidence type="ECO:0000313" key="2">
    <source>
        <dbReference type="Proteomes" id="UP000256686"/>
    </source>
</evidence>
<dbReference type="Pfam" id="PF13714">
    <property type="entry name" value="PEP_mutase"/>
    <property type="match status" value="1"/>
</dbReference>
<dbReference type="AlphaFoldDB" id="A0A3D9C5H7"/>
<dbReference type="EMBL" id="QNVT01000020">
    <property type="protein sequence ID" value="REC60836.1"/>
    <property type="molecule type" value="Genomic_DNA"/>
</dbReference>
<dbReference type="Proteomes" id="UP000256686">
    <property type="component" value="Unassembled WGS sequence"/>
</dbReference>
<evidence type="ECO:0000313" key="1">
    <source>
        <dbReference type="EMBL" id="REC60836.1"/>
    </source>
</evidence>
<comment type="caution">
    <text evidence="1">The sequence shown here is derived from an EMBL/GenBank/DDBJ whole genome shotgun (WGS) entry which is preliminary data.</text>
</comment>
<dbReference type="Gene3D" id="3.20.20.60">
    <property type="entry name" value="Phosphoenolpyruvate-binding domains"/>
    <property type="match status" value="1"/>
</dbReference>
<dbReference type="PANTHER" id="PTHR42905">
    <property type="entry name" value="PHOSPHOENOLPYRUVATE CARBOXYLASE"/>
    <property type="match status" value="1"/>
</dbReference>
<dbReference type="SUPFAM" id="SSF51621">
    <property type="entry name" value="Phosphoenolpyruvate/pyruvate domain"/>
    <property type="match status" value="1"/>
</dbReference>
<accession>A0A3D9C5H7</accession>